<reference evidence="1 2" key="1">
    <citation type="submission" date="2013-12" db="EMBL/GenBank/DDBJ databases">
        <authorList>
            <person name="Cubeta M."/>
            <person name="Pakala S."/>
            <person name="Fedorova N."/>
            <person name="Thomas E."/>
            <person name="Dean R."/>
            <person name="Jabaji S."/>
            <person name="Neate S."/>
            <person name="Toda T."/>
            <person name="Tavantzis S."/>
            <person name="Vilgalys R."/>
            <person name="Bharathan N."/>
            <person name="Pakala S."/>
            <person name="Losada L.S."/>
            <person name="Zafar N."/>
            <person name="Nierman W."/>
        </authorList>
    </citation>
    <scope>NUCLEOTIDE SEQUENCE [LARGE SCALE GENOMIC DNA]</scope>
    <source>
        <strain evidence="1 2">123E</strain>
    </source>
</reference>
<dbReference type="EMBL" id="AZST01000176">
    <property type="protein sequence ID" value="KEP51334.1"/>
    <property type="molecule type" value="Genomic_DNA"/>
</dbReference>
<keyword evidence="2" id="KW-1185">Reference proteome</keyword>
<accession>A0A074RWP9</accession>
<gene>
    <name evidence="1" type="ORF">V565_063450</name>
</gene>
<dbReference type="Proteomes" id="UP000027456">
    <property type="component" value="Unassembled WGS sequence"/>
</dbReference>
<proteinExistence type="predicted"/>
<comment type="caution">
    <text evidence="1">The sequence shown here is derived from an EMBL/GenBank/DDBJ whole genome shotgun (WGS) entry which is preliminary data.</text>
</comment>
<evidence type="ECO:0000313" key="2">
    <source>
        <dbReference type="Proteomes" id="UP000027456"/>
    </source>
</evidence>
<dbReference type="HOGENOM" id="CLU_3224844_0_0_1"/>
<dbReference type="AlphaFoldDB" id="A0A074RWP9"/>
<organism evidence="1 2">
    <name type="scientific">Rhizoctonia solani 123E</name>
    <dbReference type="NCBI Taxonomy" id="1423351"/>
    <lineage>
        <taxon>Eukaryota</taxon>
        <taxon>Fungi</taxon>
        <taxon>Dikarya</taxon>
        <taxon>Basidiomycota</taxon>
        <taxon>Agaricomycotina</taxon>
        <taxon>Agaricomycetes</taxon>
        <taxon>Cantharellales</taxon>
        <taxon>Ceratobasidiaceae</taxon>
        <taxon>Rhizoctonia</taxon>
    </lineage>
</organism>
<evidence type="ECO:0000313" key="1">
    <source>
        <dbReference type="EMBL" id="KEP51334.1"/>
    </source>
</evidence>
<sequence length="44" mass="4809">MEGPHILYDRGAEVSQERVPGTQGKQQCYSVTLCGGNSFLYAFA</sequence>
<protein>
    <submittedName>
        <fullName evidence="1">Uncharacterized protein</fullName>
    </submittedName>
</protein>
<name>A0A074RWP9_9AGAM</name>